<proteinExistence type="predicted"/>
<sequence length="176" mass="19640">MSKITAANYDSIVAWLKDKIAKVNNPAIDPDSKTKLQKNIDITRKELQLYLAAEVAKDDEAWRSKRISKAVEMDHPLITPEKKAELMIEYDLIDGAILAYQRSEYVKKYPSVKDAYEKLGWIVAEPKEEASTEERSASVGPSTPSGERQFEIGGKEAGKSNDEATQDDYASAAAWL</sequence>
<protein>
    <submittedName>
        <fullName evidence="2">Uncharacterized protein</fullName>
    </submittedName>
</protein>
<dbReference type="RefSeq" id="WP_188175024.1">
    <property type="nucleotide sequence ID" value="NZ_JACVVD010000004.1"/>
</dbReference>
<feature type="compositionally biased region" description="Basic and acidic residues" evidence="1">
    <location>
        <begin position="127"/>
        <end position="136"/>
    </location>
</feature>
<feature type="region of interest" description="Disordered" evidence="1">
    <location>
        <begin position="127"/>
        <end position="176"/>
    </location>
</feature>
<name>A0A926KQT9_9BACL</name>
<dbReference type="Proteomes" id="UP000650466">
    <property type="component" value="Unassembled WGS sequence"/>
</dbReference>
<evidence type="ECO:0000313" key="2">
    <source>
        <dbReference type="EMBL" id="MBD0381231.1"/>
    </source>
</evidence>
<keyword evidence="3" id="KW-1185">Reference proteome</keyword>
<comment type="caution">
    <text evidence="2">The sequence shown here is derived from an EMBL/GenBank/DDBJ whole genome shotgun (WGS) entry which is preliminary data.</text>
</comment>
<reference evidence="2" key="1">
    <citation type="submission" date="2020-09" db="EMBL/GenBank/DDBJ databases">
        <title>Draft Genome Sequence of Paenibacillus sp. WST5.</title>
        <authorList>
            <person name="Bao Z."/>
        </authorList>
    </citation>
    <scope>NUCLEOTIDE SEQUENCE</scope>
    <source>
        <strain evidence="2">WST5</strain>
    </source>
</reference>
<dbReference type="AlphaFoldDB" id="A0A926KQT9"/>
<evidence type="ECO:0000313" key="3">
    <source>
        <dbReference type="Proteomes" id="UP000650466"/>
    </source>
</evidence>
<accession>A0A926KQT9</accession>
<evidence type="ECO:0000256" key="1">
    <source>
        <dbReference type="SAM" id="MobiDB-lite"/>
    </source>
</evidence>
<feature type="compositionally biased region" description="Basic and acidic residues" evidence="1">
    <location>
        <begin position="148"/>
        <end position="162"/>
    </location>
</feature>
<dbReference type="EMBL" id="JACVVD010000004">
    <property type="protein sequence ID" value="MBD0381231.1"/>
    <property type="molecule type" value="Genomic_DNA"/>
</dbReference>
<gene>
    <name evidence="2" type="ORF">ICC18_13990</name>
</gene>
<organism evidence="2 3">
    <name type="scientific">Paenibacillus sedimenti</name>
    <dbReference type="NCBI Taxonomy" id="2770274"/>
    <lineage>
        <taxon>Bacteria</taxon>
        <taxon>Bacillati</taxon>
        <taxon>Bacillota</taxon>
        <taxon>Bacilli</taxon>
        <taxon>Bacillales</taxon>
        <taxon>Paenibacillaceae</taxon>
        <taxon>Paenibacillus</taxon>
    </lineage>
</organism>